<evidence type="ECO:0000259" key="3">
    <source>
        <dbReference type="Pfam" id="PF02525"/>
    </source>
</evidence>
<name>A0ABU1JBI4_9MICC</name>
<organism evidence="4 5">
    <name type="scientific">Arthrobacter russicus</name>
    <dbReference type="NCBI Taxonomy" id="172040"/>
    <lineage>
        <taxon>Bacteria</taxon>
        <taxon>Bacillati</taxon>
        <taxon>Actinomycetota</taxon>
        <taxon>Actinomycetes</taxon>
        <taxon>Micrococcales</taxon>
        <taxon>Micrococcaceae</taxon>
        <taxon>Arthrobacter</taxon>
    </lineage>
</organism>
<dbReference type="InterPro" id="IPR029039">
    <property type="entry name" value="Flavoprotein-like_sf"/>
</dbReference>
<dbReference type="Gene3D" id="3.40.50.360">
    <property type="match status" value="1"/>
</dbReference>
<protein>
    <submittedName>
        <fullName evidence="4">NAD(P)H dehydrogenase (Quinone)</fullName>
        <ecNumber evidence="4">1.6.5.2</ecNumber>
    </submittedName>
</protein>
<dbReference type="Pfam" id="PF02525">
    <property type="entry name" value="Flavodoxin_2"/>
    <property type="match status" value="1"/>
</dbReference>
<comment type="caution">
    <text evidence="4">The sequence shown here is derived from an EMBL/GenBank/DDBJ whole genome shotgun (WGS) entry which is preliminary data.</text>
</comment>
<feature type="domain" description="Flavodoxin-like fold" evidence="3">
    <location>
        <begin position="7"/>
        <end position="222"/>
    </location>
</feature>
<evidence type="ECO:0000256" key="1">
    <source>
        <dbReference type="ARBA" id="ARBA00006252"/>
    </source>
</evidence>
<gene>
    <name evidence="4" type="ORF">JOE69_002018</name>
</gene>
<dbReference type="SUPFAM" id="SSF52218">
    <property type="entry name" value="Flavoproteins"/>
    <property type="match status" value="1"/>
</dbReference>
<evidence type="ECO:0000256" key="2">
    <source>
        <dbReference type="ARBA" id="ARBA00023002"/>
    </source>
</evidence>
<reference evidence="4 5" key="1">
    <citation type="submission" date="2023-07" db="EMBL/GenBank/DDBJ databases">
        <title>Sequencing the genomes of 1000 actinobacteria strains.</title>
        <authorList>
            <person name="Klenk H.-P."/>
        </authorList>
    </citation>
    <scope>NUCLEOTIDE SEQUENCE [LARGE SCALE GENOMIC DNA]</scope>
    <source>
        <strain evidence="4 5">DSM 14555</strain>
    </source>
</reference>
<dbReference type="PANTHER" id="PTHR10204:SF34">
    <property type="entry name" value="NAD(P)H DEHYDROGENASE [QUINONE] 1 ISOFORM 1"/>
    <property type="match status" value="1"/>
</dbReference>
<dbReference type="InterPro" id="IPR051545">
    <property type="entry name" value="NAD(P)H_dehydrogenase_qn"/>
</dbReference>
<keyword evidence="2 4" id="KW-0560">Oxidoreductase</keyword>
<dbReference type="Proteomes" id="UP001185069">
    <property type="component" value="Unassembled WGS sequence"/>
</dbReference>
<dbReference type="InterPro" id="IPR003680">
    <property type="entry name" value="Flavodoxin_fold"/>
</dbReference>
<dbReference type="EMBL" id="JAVDQF010000001">
    <property type="protein sequence ID" value="MDR6269780.1"/>
    <property type="molecule type" value="Genomic_DNA"/>
</dbReference>
<dbReference type="PANTHER" id="PTHR10204">
    <property type="entry name" value="NAD P H OXIDOREDUCTASE-RELATED"/>
    <property type="match status" value="1"/>
</dbReference>
<dbReference type="GO" id="GO:0003955">
    <property type="term" value="F:NAD(P)H dehydrogenase (quinone) activity"/>
    <property type="evidence" value="ECO:0007669"/>
    <property type="project" value="UniProtKB-EC"/>
</dbReference>
<dbReference type="RefSeq" id="WP_309798360.1">
    <property type="nucleotide sequence ID" value="NZ_BAAAHY010000005.1"/>
</dbReference>
<accession>A0ABU1JBI4</accession>
<evidence type="ECO:0000313" key="5">
    <source>
        <dbReference type="Proteomes" id="UP001185069"/>
    </source>
</evidence>
<evidence type="ECO:0000313" key="4">
    <source>
        <dbReference type="EMBL" id="MDR6269780.1"/>
    </source>
</evidence>
<dbReference type="EC" id="1.6.5.2" evidence="4"/>
<comment type="similarity">
    <text evidence="1">Belongs to the NAD(P)H dehydrogenase (quinone) family.</text>
</comment>
<keyword evidence="5" id="KW-1185">Reference proteome</keyword>
<proteinExistence type="inferred from homology"/>
<sequence length="264" mass="28822">MTTRKQKALWVYANPSNPSFNQQIFEAGVVALGDGYDVETSDLYAMDFDARLSSRDLGTVGEQAEPGSSFVELTGDAFAAGQLPEEVQREQAKLAEADLLVLQFPLWWYGAPAMVKGWFDRVLTNGFAFGDDIDGDAGVPRRYGDGKFVGRRALIVVTAGEDAASIGPRGISGDIDSLLFPITHGTFWYLGMSSLPLHVITDADGLGAEDVEHEINRLVERLKDIDSESPVPFRKLNEGQYRPGRALNPEILPGRTDLGIHLHA</sequence>